<proteinExistence type="predicted"/>
<protein>
    <recommendedName>
        <fullName evidence="1">Prepilin peptidase dependent protein C-like C-terminal domain-containing protein</fullName>
    </recommendedName>
</protein>
<name>A0A2A7U5G8_EDWTA</name>
<accession>A0A2A7U5G8</accession>
<gene>
    <name evidence="2" type="ORF">CRM76_17190</name>
</gene>
<evidence type="ECO:0000313" key="3">
    <source>
        <dbReference type="Proteomes" id="UP000219788"/>
    </source>
</evidence>
<dbReference type="Proteomes" id="UP000219788">
    <property type="component" value="Unassembled WGS sequence"/>
</dbReference>
<evidence type="ECO:0000313" key="2">
    <source>
        <dbReference type="EMBL" id="PEH73539.1"/>
    </source>
</evidence>
<sequence length="93" mass="10403">MVALLLTSVGLLGLIQTQRALLHTQRLQLQRQEAWRCAREGLAQAVLHQPLSPMPPGWRRTLESHPEGTCQRLRCRVSTPLGDTASLEKLICP</sequence>
<dbReference type="OrthoDB" id="9927631at2"/>
<dbReference type="Pfam" id="PF12528">
    <property type="entry name" value="T2SSppdC"/>
    <property type="match status" value="1"/>
</dbReference>
<dbReference type="EMBL" id="PDDV01000013">
    <property type="protein sequence ID" value="PEH73539.1"/>
    <property type="molecule type" value="Genomic_DNA"/>
</dbReference>
<reference evidence="3" key="1">
    <citation type="submission" date="2017-09" db="EMBL/GenBank/DDBJ databases">
        <title>FDA dAtabase for Regulatory Grade micrObial Sequences (FDA-ARGOS): Supporting development and validation of Infectious Disease Dx tests.</title>
        <authorList>
            <person name="Goldberg B."/>
            <person name="Campos J."/>
            <person name="Tallon L."/>
            <person name="Sadzewicz L."/>
            <person name="Ott S."/>
            <person name="Zhao X."/>
            <person name="Nagaraj S."/>
            <person name="Vavikolanu K."/>
            <person name="Aluvathingal J."/>
            <person name="Nadendla S."/>
            <person name="Geyer C."/>
            <person name="Sichtig H."/>
        </authorList>
    </citation>
    <scope>NUCLEOTIDE SEQUENCE [LARGE SCALE GENOMIC DNA]</scope>
    <source>
        <strain evidence="3">FDAARGOS_370</strain>
    </source>
</reference>
<dbReference type="InterPro" id="IPR022204">
    <property type="entry name" value="PpdC-like_C"/>
</dbReference>
<evidence type="ECO:0000259" key="1">
    <source>
        <dbReference type="Pfam" id="PF12528"/>
    </source>
</evidence>
<comment type="caution">
    <text evidence="2">The sequence shown here is derived from an EMBL/GenBank/DDBJ whole genome shotgun (WGS) entry which is preliminary data.</text>
</comment>
<feature type="domain" description="Prepilin peptidase dependent protein C-like C-terminal" evidence="1">
    <location>
        <begin position="18"/>
        <end position="93"/>
    </location>
</feature>
<organism evidence="2 3">
    <name type="scientific">Edwardsiella tarda</name>
    <dbReference type="NCBI Taxonomy" id="636"/>
    <lineage>
        <taxon>Bacteria</taxon>
        <taxon>Pseudomonadati</taxon>
        <taxon>Pseudomonadota</taxon>
        <taxon>Gammaproteobacteria</taxon>
        <taxon>Enterobacterales</taxon>
        <taxon>Hafniaceae</taxon>
        <taxon>Edwardsiella</taxon>
    </lineage>
</organism>
<dbReference type="STRING" id="636.AAW15_12550"/>
<dbReference type="AlphaFoldDB" id="A0A2A7U5G8"/>